<dbReference type="SUPFAM" id="SSF109604">
    <property type="entry name" value="HD-domain/PDEase-like"/>
    <property type="match status" value="1"/>
</dbReference>
<organism evidence="4 5">
    <name type="scientific">Magnetovibrio blakemorei</name>
    <dbReference type="NCBI Taxonomy" id="28181"/>
    <lineage>
        <taxon>Bacteria</taxon>
        <taxon>Pseudomonadati</taxon>
        <taxon>Pseudomonadota</taxon>
        <taxon>Alphaproteobacteria</taxon>
        <taxon>Rhodospirillales</taxon>
        <taxon>Magnetovibrionaceae</taxon>
        <taxon>Magnetovibrio</taxon>
    </lineage>
</organism>
<dbReference type="InterPro" id="IPR001789">
    <property type="entry name" value="Sig_transdc_resp-reg_receiver"/>
</dbReference>
<accession>A0A1E5Q3F7</accession>
<dbReference type="SUPFAM" id="SSF52172">
    <property type="entry name" value="CheY-like"/>
    <property type="match status" value="1"/>
</dbReference>
<evidence type="ECO:0000313" key="5">
    <source>
        <dbReference type="Proteomes" id="UP000095347"/>
    </source>
</evidence>
<dbReference type="AlphaFoldDB" id="A0A1E5Q3F7"/>
<dbReference type="RefSeq" id="WP_069959347.1">
    <property type="nucleotide sequence ID" value="NZ_MCGG01000076.1"/>
</dbReference>
<reference evidence="5" key="1">
    <citation type="submission" date="2016-07" db="EMBL/GenBank/DDBJ databases">
        <authorList>
            <person name="Florea S."/>
            <person name="Webb J.S."/>
            <person name="Jaromczyk J."/>
            <person name="Schardl C.L."/>
        </authorList>
    </citation>
    <scope>NUCLEOTIDE SEQUENCE [LARGE SCALE GENOMIC DNA]</scope>
    <source>
        <strain evidence="5">MV-1</strain>
    </source>
</reference>
<name>A0A1E5Q3F7_9PROT</name>
<feature type="domain" description="HDOD" evidence="3">
    <location>
        <begin position="159"/>
        <end position="356"/>
    </location>
</feature>
<evidence type="ECO:0000256" key="1">
    <source>
        <dbReference type="PROSITE-ProRule" id="PRU00169"/>
    </source>
</evidence>
<evidence type="ECO:0000313" key="4">
    <source>
        <dbReference type="EMBL" id="OEJ64202.1"/>
    </source>
</evidence>
<keyword evidence="1" id="KW-0597">Phosphoprotein</keyword>
<evidence type="ECO:0008006" key="6">
    <source>
        <dbReference type="Google" id="ProtNLM"/>
    </source>
</evidence>
<dbReference type="GO" id="GO:0000160">
    <property type="term" value="P:phosphorelay signal transduction system"/>
    <property type="evidence" value="ECO:0007669"/>
    <property type="project" value="InterPro"/>
</dbReference>
<dbReference type="InterPro" id="IPR013976">
    <property type="entry name" value="HDOD"/>
</dbReference>
<dbReference type="CDD" id="cd17569">
    <property type="entry name" value="REC_HupR-like"/>
    <property type="match status" value="1"/>
</dbReference>
<evidence type="ECO:0000259" key="2">
    <source>
        <dbReference type="PROSITE" id="PS50110"/>
    </source>
</evidence>
<dbReference type="PANTHER" id="PTHR33525">
    <property type="match status" value="1"/>
</dbReference>
<proteinExistence type="predicted"/>
<dbReference type="PANTHER" id="PTHR33525:SF3">
    <property type="entry name" value="RIBONUCLEASE Y"/>
    <property type="match status" value="1"/>
</dbReference>
<dbReference type="SMART" id="SM00448">
    <property type="entry name" value="REC"/>
    <property type="match status" value="1"/>
</dbReference>
<dbReference type="OrthoDB" id="9803649at2"/>
<gene>
    <name evidence="4" type="ORF">BEN30_16970</name>
</gene>
<sequence>MTFNRTPSKVGQIQMLPPTVKNSIIFVDDDQNILNGLRRMLHFMREQWDMVFVVSGQDALKAMEGCPVDVIVSDMRMPEMDGAQLLTQVKLLYPETVRIIFSGHSEEQLIFKTVGPAHQFIAKPSSPEIIVNILSRSIKLRSILNIKALKSLVASLEGLPTPPKNYFSLINLLEAKNSTRADIAKALSRDIALTAQTMKLTNSAYFGLPKHVENVAQAVALLGTDTIKALVLATGYFHFYTGILEVADKIELLCQRSFSIGAVARELALFEGSAPEVVDQAGSAGTLSHIGTLILIAHSYEKFKEAMEFVDNLSYSLIEAEEESFGVSHQKLGAYLLGLWGFTDPIVEAVAFHHTPQLVNVVSKCPLVFVYIAQVLLAHIDPQTGVIDQKSTGLDIDYLKNVWHQDHDNMKGRIRLWSDIVLEGHSSIRHSTRCLTPS</sequence>
<dbReference type="PROSITE" id="PS51833">
    <property type="entry name" value="HDOD"/>
    <property type="match status" value="1"/>
</dbReference>
<dbReference type="Gene3D" id="3.40.50.2300">
    <property type="match status" value="1"/>
</dbReference>
<dbReference type="EMBL" id="MCGG01000076">
    <property type="protein sequence ID" value="OEJ64202.1"/>
    <property type="molecule type" value="Genomic_DNA"/>
</dbReference>
<keyword evidence="5" id="KW-1185">Reference proteome</keyword>
<dbReference type="Pfam" id="PF00072">
    <property type="entry name" value="Response_reg"/>
    <property type="match status" value="1"/>
</dbReference>
<dbReference type="Gene3D" id="1.10.3210.10">
    <property type="entry name" value="Hypothetical protein af1432"/>
    <property type="match status" value="1"/>
</dbReference>
<dbReference type="Proteomes" id="UP000095347">
    <property type="component" value="Unassembled WGS sequence"/>
</dbReference>
<dbReference type="PROSITE" id="PS50110">
    <property type="entry name" value="RESPONSE_REGULATORY"/>
    <property type="match status" value="1"/>
</dbReference>
<dbReference type="InterPro" id="IPR011006">
    <property type="entry name" value="CheY-like_superfamily"/>
</dbReference>
<dbReference type="Pfam" id="PF08668">
    <property type="entry name" value="HDOD"/>
    <property type="match status" value="1"/>
</dbReference>
<protein>
    <recommendedName>
        <fullName evidence="6">Response regulator</fullName>
    </recommendedName>
</protein>
<dbReference type="STRING" id="28181.BEN30_16970"/>
<feature type="modified residue" description="4-aspartylphosphate" evidence="1">
    <location>
        <position position="74"/>
    </location>
</feature>
<evidence type="ECO:0000259" key="3">
    <source>
        <dbReference type="PROSITE" id="PS51833"/>
    </source>
</evidence>
<feature type="domain" description="Response regulatory" evidence="2">
    <location>
        <begin position="23"/>
        <end position="138"/>
    </location>
</feature>
<comment type="caution">
    <text evidence="4">The sequence shown here is derived from an EMBL/GenBank/DDBJ whole genome shotgun (WGS) entry which is preliminary data.</text>
</comment>
<dbReference type="InterPro" id="IPR052340">
    <property type="entry name" value="RNase_Y/CdgJ"/>
</dbReference>